<dbReference type="GO" id="GO:0030288">
    <property type="term" value="C:outer membrane-bounded periplasmic space"/>
    <property type="evidence" value="ECO:0007669"/>
    <property type="project" value="InterPro"/>
</dbReference>
<organism evidence="11 12">
    <name type="scientific">Motiliproteus coralliicola</name>
    <dbReference type="NCBI Taxonomy" id="2283196"/>
    <lineage>
        <taxon>Bacteria</taxon>
        <taxon>Pseudomonadati</taxon>
        <taxon>Pseudomonadota</taxon>
        <taxon>Gammaproteobacteria</taxon>
        <taxon>Oceanospirillales</taxon>
        <taxon>Oceanospirillaceae</taxon>
        <taxon>Motiliproteus</taxon>
    </lineage>
</organism>
<evidence type="ECO:0000256" key="1">
    <source>
        <dbReference type="ARBA" id="ARBA00003989"/>
    </source>
</evidence>
<gene>
    <name evidence="11" type="ORF">DV711_02900</name>
</gene>
<keyword evidence="8" id="KW-0449">Lipoprotein</keyword>
<evidence type="ECO:0000256" key="9">
    <source>
        <dbReference type="SAM" id="SignalP"/>
    </source>
</evidence>
<dbReference type="InterPro" id="IPR038165">
    <property type="entry name" value="FlgT_C_sf"/>
</dbReference>
<name>A0A369WTU1_9GAMM</name>
<feature type="signal peptide" evidence="9">
    <location>
        <begin position="1"/>
        <end position="22"/>
    </location>
</feature>
<evidence type="ECO:0000256" key="5">
    <source>
        <dbReference type="ARBA" id="ARBA00022729"/>
    </source>
</evidence>
<dbReference type="PANTHER" id="PTHR41164">
    <property type="entry name" value="CURLI PRODUCTION ASSEMBLY/TRANSPORT COMPONENT CSGG"/>
    <property type="match status" value="1"/>
</dbReference>
<evidence type="ECO:0000313" key="12">
    <source>
        <dbReference type="Proteomes" id="UP000253769"/>
    </source>
</evidence>
<dbReference type="OrthoDB" id="6073900at2"/>
<evidence type="ECO:0000259" key="10">
    <source>
        <dbReference type="Pfam" id="PF16538"/>
    </source>
</evidence>
<keyword evidence="7" id="KW-0564">Palmitate</keyword>
<dbReference type="EMBL" id="QQOH01000001">
    <property type="protein sequence ID" value="RDE24553.1"/>
    <property type="molecule type" value="Genomic_DNA"/>
</dbReference>
<feature type="chain" id="PRO_5016960763" description="Curli production assembly/transport component CsgG" evidence="9">
    <location>
        <begin position="23"/>
        <end position="321"/>
    </location>
</feature>
<accession>A0A369WTU1</accession>
<dbReference type="InterPro" id="IPR032388">
    <property type="entry name" value="FlgT_C"/>
</dbReference>
<feature type="domain" description="Flagellar assembly protein T C-terminal" evidence="10">
    <location>
        <begin position="247"/>
        <end position="319"/>
    </location>
</feature>
<comment type="function">
    <text evidence="1">May be involved in the biogenesis of curli organelles.</text>
</comment>
<proteinExistence type="inferred from homology"/>
<evidence type="ECO:0000256" key="2">
    <source>
        <dbReference type="ARBA" id="ARBA00008899"/>
    </source>
</evidence>
<evidence type="ECO:0000313" key="11">
    <source>
        <dbReference type="EMBL" id="RDE24553.1"/>
    </source>
</evidence>
<evidence type="ECO:0000256" key="6">
    <source>
        <dbReference type="ARBA" id="ARBA00023136"/>
    </source>
</evidence>
<dbReference type="Gene3D" id="3.40.50.10610">
    <property type="entry name" value="ABC-type transport auxiliary lipoprotein component"/>
    <property type="match status" value="1"/>
</dbReference>
<evidence type="ECO:0000256" key="8">
    <source>
        <dbReference type="ARBA" id="ARBA00023288"/>
    </source>
</evidence>
<dbReference type="Pfam" id="PF03783">
    <property type="entry name" value="CsgG"/>
    <property type="match status" value="1"/>
</dbReference>
<evidence type="ECO:0000256" key="3">
    <source>
        <dbReference type="ARBA" id="ARBA00014028"/>
    </source>
</evidence>
<dbReference type="RefSeq" id="WP_114694140.1">
    <property type="nucleotide sequence ID" value="NZ_QQOH01000001.1"/>
</dbReference>
<keyword evidence="12" id="KW-1185">Reference proteome</keyword>
<dbReference type="Proteomes" id="UP000253769">
    <property type="component" value="Unassembled WGS sequence"/>
</dbReference>
<dbReference type="PANTHER" id="PTHR41164:SF1">
    <property type="entry name" value="CURLI PRODUCTION ASSEMBLY_TRANSPORT COMPONENT CSGG"/>
    <property type="match status" value="1"/>
</dbReference>
<evidence type="ECO:0000256" key="7">
    <source>
        <dbReference type="ARBA" id="ARBA00023139"/>
    </source>
</evidence>
<comment type="caution">
    <text evidence="11">The sequence shown here is derived from an EMBL/GenBank/DDBJ whole genome shotgun (WGS) entry which is preliminary data.</text>
</comment>
<protein>
    <recommendedName>
        <fullName evidence="3">Curli production assembly/transport component CsgG</fullName>
    </recommendedName>
</protein>
<keyword evidence="5 9" id="KW-0732">Signal</keyword>
<comment type="similarity">
    <text evidence="2">Belongs to the CsgG family.</text>
</comment>
<dbReference type="AlphaFoldDB" id="A0A369WTU1"/>
<keyword evidence="4" id="KW-1003">Cell membrane</keyword>
<sequence length="321" mass="33806">MKLNRLIAIPMIAMSLVGCKQAAVKSSVTPEQRAEVSCTGPKMRVAVMPVGATGKLGSFEGYDVGEALSSQLTTALEQTDCFVVIERTALSHILREQELGLAGVSNPETAPRAGRIAGAQVLVKADITEFEPQKKGGGLSLGFGSSSLPLGIRLGGSGGTSHVALDLRLLDATTGEVLFAKRVEANSKSRGLALGLDFKQFTIGGDQFYKTPMGQATRVALNDAVFYVIEGTRQVPWQGQVVSTRGQHIFINAGLDTGIKVGDVMQVSAVAEELVDPESGVTLGKIENAVGQIKVTAVQDKFAIASAIGSFRTQRGDVVRY</sequence>
<dbReference type="Gene3D" id="2.40.10.410">
    <property type="entry name" value="FlgT, C-terminal domain"/>
    <property type="match status" value="1"/>
</dbReference>
<dbReference type="InterPro" id="IPR005534">
    <property type="entry name" value="Curli_assmbl/transp-comp_CsgG"/>
</dbReference>
<dbReference type="Pfam" id="PF16538">
    <property type="entry name" value="FlgT_C"/>
    <property type="match status" value="1"/>
</dbReference>
<reference evidence="11 12" key="1">
    <citation type="submission" date="2018-07" db="EMBL/GenBank/DDBJ databases">
        <title>Motiliproteus coralliicola sp. nov., a bacterium isolated from Coral.</title>
        <authorList>
            <person name="Wang G."/>
        </authorList>
    </citation>
    <scope>NUCLEOTIDE SEQUENCE [LARGE SCALE GENOMIC DNA]</scope>
    <source>
        <strain evidence="11 12">C34</strain>
    </source>
</reference>
<evidence type="ECO:0000256" key="4">
    <source>
        <dbReference type="ARBA" id="ARBA00022475"/>
    </source>
</evidence>
<dbReference type="PROSITE" id="PS51257">
    <property type="entry name" value="PROKAR_LIPOPROTEIN"/>
    <property type="match status" value="1"/>
</dbReference>
<keyword evidence="6" id="KW-0472">Membrane</keyword>